<protein>
    <submittedName>
        <fullName evidence="2">Uncharacterized protein</fullName>
    </submittedName>
</protein>
<dbReference type="EMBL" id="CAJGYM010000084">
    <property type="protein sequence ID" value="CAD6197051.1"/>
    <property type="molecule type" value="Genomic_DNA"/>
</dbReference>
<name>A0A8S1HQ73_9PELO</name>
<sequence length="243" mass="27042">MSTQLIKMKFGVGRGKSHVQPLLLWHLLRLRRAMATTSSATKNPSSQRLCAALLDDFSKHVRQEAQDEAEVVFLDDHAGLIKRALINLTSTRNNTYIIEELPTSRNRYRVYSNVHLPKVTRFAAQYDLKRNPILAAGAFNETGYKIIVGTVKFADAMLRVAADKFDLYLVLKADEATLQRLQAATNALKNPIAGAGAFNETGYKIIVGTAKFADAMIIHGRQTDDHKRNTSQKGMNSQQPSTL</sequence>
<evidence type="ECO:0000313" key="3">
    <source>
        <dbReference type="Proteomes" id="UP000835052"/>
    </source>
</evidence>
<dbReference type="AlphaFoldDB" id="A0A8S1HQ73"/>
<evidence type="ECO:0000313" key="2">
    <source>
        <dbReference type="EMBL" id="CAD6197051.1"/>
    </source>
</evidence>
<gene>
    <name evidence="2" type="ORF">CAUJ_LOCUS12961</name>
</gene>
<accession>A0A8S1HQ73</accession>
<evidence type="ECO:0000256" key="1">
    <source>
        <dbReference type="SAM" id="MobiDB-lite"/>
    </source>
</evidence>
<organism evidence="2 3">
    <name type="scientific">Caenorhabditis auriculariae</name>
    <dbReference type="NCBI Taxonomy" id="2777116"/>
    <lineage>
        <taxon>Eukaryota</taxon>
        <taxon>Metazoa</taxon>
        <taxon>Ecdysozoa</taxon>
        <taxon>Nematoda</taxon>
        <taxon>Chromadorea</taxon>
        <taxon>Rhabditida</taxon>
        <taxon>Rhabditina</taxon>
        <taxon>Rhabditomorpha</taxon>
        <taxon>Rhabditoidea</taxon>
        <taxon>Rhabditidae</taxon>
        <taxon>Peloderinae</taxon>
        <taxon>Caenorhabditis</taxon>
    </lineage>
</organism>
<dbReference type="Proteomes" id="UP000835052">
    <property type="component" value="Unassembled WGS sequence"/>
</dbReference>
<feature type="compositionally biased region" description="Polar residues" evidence="1">
    <location>
        <begin position="231"/>
        <end position="243"/>
    </location>
</feature>
<feature type="region of interest" description="Disordered" evidence="1">
    <location>
        <begin position="223"/>
        <end position="243"/>
    </location>
</feature>
<reference evidence="2" key="1">
    <citation type="submission" date="2020-10" db="EMBL/GenBank/DDBJ databases">
        <authorList>
            <person name="Kikuchi T."/>
        </authorList>
    </citation>
    <scope>NUCLEOTIDE SEQUENCE</scope>
    <source>
        <strain evidence="2">NKZ352</strain>
    </source>
</reference>
<proteinExistence type="predicted"/>
<keyword evidence="3" id="KW-1185">Reference proteome</keyword>
<comment type="caution">
    <text evidence="2">The sequence shown here is derived from an EMBL/GenBank/DDBJ whole genome shotgun (WGS) entry which is preliminary data.</text>
</comment>